<evidence type="ECO:0000313" key="1">
    <source>
        <dbReference type="EMBL" id="AAV35937.1"/>
    </source>
</evidence>
<keyword evidence="2" id="KW-1185">Reference proteome</keyword>
<name>Q5ULJ7_9CAUD</name>
<sequence>MNIMSSFEDQLNKEASIAESNKTDLDTSKDTQDKIKNEMLKSLSVLVGNFYKDVVNEKIKADNIKDAKDIATIYASMLGLGTEDTETPQLPKGARNILTQNNTIINNNGGKPIDLDNNDEVTQAFEKLSSSDVQELINKQQVEKNRENSEEL</sequence>
<gene>
    <name evidence="1" type="ORF">orf117</name>
</gene>
<dbReference type="KEGG" id="vg:3197428"/>
<dbReference type="Proteomes" id="UP000002117">
    <property type="component" value="Segment"/>
</dbReference>
<reference evidence="1 2" key="1">
    <citation type="journal article" date="2004" name="J. Bacteriol.">
        <title>Lactobacillus plantarum bacteriophage LP65: a new member of the SPO1-like genus of the family Myoviridae.</title>
        <authorList>
            <person name="Chibani-Chennoufi S."/>
            <person name="Dillmann M.L."/>
            <person name="Marvin-Guy L."/>
            <person name="Rami-Shojaei S."/>
            <person name="Brussow H."/>
        </authorList>
    </citation>
    <scope>NUCLEOTIDE SEQUENCE</scope>
</reference>
<dbReference type="EMBL" id="AY682195">
    <property type="protein sequence ID" value="AAV35937.1"/>
    <property type="molecule type" value="Genomic_DNA"/>
</dbReference>
<evidence type="ECO:0000313" key="2">
    <source>
        <dbReference type="Proteomes" id="UP000002117"/>
    </source>
</evidence>
<dbReference type="RefSeq" id="YP_164752.1">
    <property type="nucleotide sequence ID" value="NC_006565.1"/>
</dbReference>
<organism evidence="1 2">
    <name type="scientific">Lactobacillus phage LP65</name>
    <dbReference type="NCBI Taxonomy" id="2892344"/>
    <lineage>
        <taxon>Viruses</taxon>
        <taxon>Duplodnaviria</taxon>
        <taxon>Heunggongvirae</taxon>
        <taxon>Uroviricota</taxon>
        <taxon>Caudoviricetes</taxon>
        <taxon>Herelleviridae</taxon>
        <taxon>Salchichonvirus</taxon>
        <taxon>Salchichonvirus LP65</taxon>
    </lineage>
</organism>
<protein>
    <submittedName>
        <fullName evidence="1">Orf117</fullName>
    </submittedName>
</protein>
<proteinExistence type="predicted"/>
<accession>Q5ULJ7</accession>